<protein>
    <submittedName>
        <fullName evidence="3">THAP-type domain-containing protein</fullName>
    </submittedName>
</protein>
<evidence type="ECO:0000259" key="1">
    <source>
        <dbReference type="Pfam" id="PF12017"/>
    </source>
</evidence>
<gene>
    <name evidence="3" type="ORF">FWK35_00035166</name>
</gene>
<dbReference type="InterPro" id="IPR021896">
    <property type="entry name" value="THAP9-like_HTH"/>
</dbReference>
<evidence type="ECO:0000313" key="3">
    <source>
        <dbReference type="EMBL" id="KAF0696167.1"/>
    </source>
</evidence>
<comment type="caution">
    <text evidence="3">The sequence shown here is derived from an EMBL/GenBank/DDBJ whole genome shotgun (WGS) entry which is preliminary data.</text>
</comment>
<feature type="domain" description="Transposable element P transposase-like RNase H" evidence="2">
    <location>
        <begin position="153"/>
        <end position="277"/>
    </location>
</feature>
<feature type="domain" description="THAP9-like helix-turn-helix" evidence="1">
    <location>
        <begin position="82"/>
        <end position="146"/>
    </location>
</feature>
<evidence type="ECO:0000313" key="4">
    <source>
        <dbReference type="Proteomes" id="UP000478052"/>
    </source>
</evidence>
<organism evidence="3 4">
    <name type="scientific">Aphis craccivora</name>
    <name type="common">Cowpea aphid</name>
    <dbReference type="NCBI Taxonomy" id="307492"/>
    <lineage>
        <taxon>Eukaryota</taxon>
        <taxon>Metazoa</taxon>
        <taxon>Ecdysozoa</taxon>
        <taxon>Arthropoda</taxon>
        <taxon>Hexapoda</taxon>
        <taxon>Insecta</taxon>
        <taxon>Pterygota</taxon>
        <taxon>Neoptera</taxon>
        <taxon>Paraneoptera</taxon>
        <taxon>Hemiptera</taxon>
        <taxon>Sternorrhyncha</taxon>
        <taxon>Aphidomorpha</taxon>
        <taxon>Aphidoidea</taxon>
        <taxon>Aphididae</taxon>
        <taxon>Aphidini</taxon>
        <taxon>Aphis</taxon>
        <taxon>Aphis</taxon>
    </lineage>
</organism>
<dbReference type="Proteomes" id="UP000478052">
    <property type="component" value="Unassembled WGS sequence"/>
</dbReference>
<dbReference type="EMBL" id="VUJU01015197">
    <property type="protein sequence ID" value="KAF0696167.1"/>
    <property type="molecule type" value="Genomic_DNA"/>
</dbReference>
<dbReference type="OrthoDB" id="7312725at2759"/>
<reference evidence="3 4" key="1">
    <citation type="submission" date="2019-08" db="EMBL/GenBank/DDBJ databases">
        <title>Whole genome of Aphis craccivora.</title>
        <authorList>
            <person name="Voronova N.V."/>
            <person name="Shulinski R.S."/>
            <person name="Bandarenka Y.V."/>
            <person name="Zhorov D.G."/>
            <person name="Warner D."/>
        </authorList>
    </citation>
    <scope>NUCLEOTIDE SEQUENCE [LARGE SCALE GENOMIC DNA]</scope>
    <source>
        <strain evidence="3">180601</strain>
        <tissue evidence="3">Whole Body</tissue>
    </source>
</reference>
<proteinExistence type="predicted"/>
<sequence>MACSTANLSFRKCSYTALYGCSSLGLSPDFGCITPRRIYLTPGIRQLSQETHLKNKILMFLQRSIQRKNKKIANMQTIINDLKNQNLIDEDTSVSLLESFGMHQDLYSPALRQFALSLHFFSVKAYEYVKDQFNTIIPHPPTLRKWYSHLNAELGFTSESLKILELKVKNPSDPVFGALVMDEMAIRQHLERVDMGSGIDHDSLKVAKLCLVFLVVSVVNENWKLPVGYFIAQSLNSKQKVGLVRHALHVLSITDINIISLTFDGCSTNITAAKLLGCSFTIDALNTSFA</sequence>
<evidence type="ECO:0000259" key="2">
    <source>
        <dbReference type="Pfam" id="PF21787"/>
    </source>
</evidence>
<dbReference type="Pfam" id="PF12017">
    <property type="entry name" value="Tnp_P_element"/>
    <property type="match status" value="1"/>
</dbReference>
<accession>A0A6G0VLY1</accession>
<dbReference type="InterPro" id="IPR048365">
    <property type="entry name" value="TNP-like_RNaseH_N"/>
</dbReference>
<dbReference type="Pfam" id="PF21787">
    <property type="entry name" value="TNP-like_RNaseH_N"/>
    <property type="match status" value="1"/>
</dbReference>
<keyword evidence="4" id="KW-1185">Reference proteome</keyword>
<name>A0A6G0VLY1_APHCR</name>
<dbReference type="AlphaFoldDB" id="A0A6G0VLY1"/>